<dbReference type="InterPro" id="IPR023750">
    <property type="entry name" value="RbsD-like_sf"/>
</dbReference>
<evidence type="ECO:0000256" key="4">
    <source>
        <dbReference type="ARBA" id="ARBA00023235"/>
    </source>
</evidence>
<comment type="catalytic activity">
    <reaction evidence="1 6">
        <text>beta-D-ribopyranose = beta-D-ribofuranose</text>
        <dbReference type="Rhea" id="RHEA:25432"/>
        <dbReference type="ChEBI" id="CHEBI:27476"/>
        <dbReference type="ChEBI" id="CHEBI:47002"/>
        <dbReference type="EC" id="5.4.99.62"/>
    </reaction>
</comment>
<dbReference type="EMBL" id="LVVZ01000007">
    <property type="protein sequence ID" value="OKL45062.1"/>
    <property type="molecule type" value="Genomic_DNA"/>
</dbReference>
<comment type="subcellular location">
    <subcellularLocation>
        <location evidence="6">Cytoplasm</location>
    </subcellularLocation>
</comment>
<evidence type="ECO:0000256" key="2">
    <source>
        <dbReference type="ARBA" id="ARBA00012862"/>
    </source>
</evidence>
<protein>
    <recommendedName>
        <fullName evidence="2 6">D-ribose pyranase</fullName>
        <ecNumber evidence="2 6">5.4.99.62</ecNumber>
    </recommendedName>
</protein>
<comment type="similarity">
    <text evidence="6">Belongs to the RbsD / FucU family. RbsD subfamily.</text>
</comment>
<keyword evidence="4 6" id="KW-0413">Isomerase</keyword>
<dbReference type="GO" id="GO:0019303">
    <property type="term" value="P:D-ribose catabolic process"/>
    <property type="evidence" value="ECO:0007669"/>
    <property type="project" value="UniProtKB-UniRule"/>
</dbReference>
<keyword evidence="5 6" id="KW-0119">Carbohydrate metabolism</keyword>
<dbReference type="NCBIfam" id="NF008761">
    <property type="entry name" value="PRK11797.1"/>
    <property type="match status" value="1"/>
</dbReference>
<dbReference type="RefSeq" id="WP_028481643.1">
    <property type="nucleotide sequence ID" value="NZ_LVVZ01000007.1"/>
</dbReference>
<comment type="subunit">
    <text evidence="6">Homodecamer.</text>
</comment>
<keyword evidence="8" id="KW-1185">Reference proteome</keyword>
<evidence type="ECO:0000313" key="7">
    <source>
        <dbReference type="EMBL" id="OKL45062.1"/>
    </source>
</evidence>
<evidence type="ECO:0000256" key="5">
    <source>
        <dbReference type="ARBA" id="ARBA00023277"/>
    </source>
</evidence>
<dbReference type="STRING" id="197461.A3843_04730"/>
<dbReference type="HAMAP" id="MF_01661">
    <property type="entry name" value="D_rib_pyranase"/>
    <property type="match status" value="1"/>
</dbReference>
<comment type="function">
    <text evidence="6">Catalyzes the interconversion of beta-pyran and beta-furan forms of D-ribose.</text>
</comment>
<dbReference type="Proteomes" id="UP000185783">
    <property type="component" value="Unassembled WGS sequence"/>
</dbReference>
<keyword evidence="3 6" id="KW-0963">Cytoplasm</keyword>
<dbReference type="GO" id="GO:0062193">
    <property type="term" value="F:D-ribose pyranase activity"/>
    <property type="evidence" value="ECO:0007669"/>
    <property type="project" value="UniProtKB-EC"/>
</dbReference>
<accession>A0A1U7JK38</accession>
<dbReference type="InterPro" id="IPR007721">
    <property type="entry name" value="RbsD_FucU"/>
</dbReference>
<dbReference type="PANTHER" id="PTHR37831:SF1">
    <property type="entry name" value="D-RIBOSE PYRANASE"/>
    <property type="match status" value="1"/>
</dbReference>
<comment type="pathway">
    <text evidence="6">Carbohydrate metabolism; D-ribose degradation; D-ribose 5-phosphate from beta-D-ribopyranose: step 1/2.</text>
</comment>
<dbReference type="GO" id="GO:0016872">
    <property type="term" value="F:intramolecular lyase activity"/>
    <property type="evidence" value="ECO:0007669"/>
    <property type="project" value="UniProtKB-UniRule"/>
</dbReference>
<evidence type="ECO:0000313" key="8">
    <source>
        <dbReference type="Proteomes" id="UP000185783"/>
    </source>
</evidence>
<evidence type="ECO:0000256" key="1">
    <source>
        <dbReference type="ARBA" id="ARBA00000223"/>
    </source>
</evidence>
<dbReference type="Pfam" id="PF05025">
    <property type="entry name" value="RbsD_FucU"/>
    <property type="match status" value="1"/>
</dbReference>
<dbReference type="UniPathway" id="UPA00916">
    <property type="reaction ID" value="UER00888"/>
</dbReference>
<dbReference type="GO" id="GO:0048029">
    <property type="term" value="F:monosaccharide binding"/>
    <property type="evidence" value="ECO:0007669"/>
    <property type="project" value="InterPro"/>
</dbReference>
<comment type="caution">
    <text evidence="7">The sequence shown here is derived from an EMBL/GenBank/DDBJ whole genome shotgun (WGS) entry which is preliminary data.</text>
</comment>
<sequence length="139" mass="15135">MRKSVLQNAPISDIISRMGHGDGLCLGDAGLPVPPETRRIDLAVRRNLPKMLDVAQTIGEELQIESVLIADELPEQQPAYHQSVLALIKDIETAQGTRIDVRSVPHVDFKKATASCKAIVRTGECTPFANVIFYAGVAF</sequence>
<feature type="binding site" evidence="6">
    <location>
        <position position="28"/>
    </location>
    <ligand>
        <name>substrate</name>
    </ligand>
</feature>
<dbReference type="PANTHER" id="PTHR37831">
    <property type="entry name" value="D-RIBOSE PYRANASE"/>
    <property type="match status" value="1"/>
</dbReference>
<feature type="binding site" evidence="6">
    <location>
        <position position="106"/>
    </location>
    <ligand>
        <name>substrate</name>
    </ligand>
</feature>
<feature type="active site" description="Proton donor" evidence="6">
    <location>
        <position position="20"/>
    </location>
</feature>
<evidence type="ECO:0000256" key="6">
    <source>
        <dbReference type="HAMAP-Rule" id="MF_01661"/>
    </source>
</evidence>
<dbReference type="EC" id="5.4.99.62" evidence="2 6"/>
<evidence type="ECO:0000256" key="3">
    <source>
        <dbReference type="ARBA" id="ARBA00022490"/>
    </source>
</evidence>
<organism evidence="7 8">
    <name type="scientific">Pseudovibrio exalbescens</name>
    <dbReference type="NCBI Taxonomy" id="197461"/>
    <lineage>
        <taxon>Bacteria</taxon>
        <taxon>Pseudomonadati</taxon>
        <taxon>Pseudomonadota</taxon>
        <taxon>Alphaproteobacteria</taxon>
        <taxon>Hyphomicrobiales</taxon>
        <taxon>Stappiaceae</taxon>
        <taxon>Pseudovibrio</taxon>
    </lineage>
</organism>
<dbReference type="InterPro" id="IPR023064">
    <property type="entry name" value="D-ribose_pyranase"/>
</dbReference>
<dbReference type="GO" id="GO:0005829">
    <property type="term" value="C:cytosol"/>
    <property type="evidence" value="ECO:0007669"/>
    <property type="project" value="TreeGrafter"/>
</dbReference>
<proteinExistence type="inferred from homology"/>
<name>A0A1U7JK38_9HYPH</name>
<feature type="binding site" evidence="6">
    <location>
        <begin position="128"/>
        <end position="130"/>
    </location>
    <ligand>
        <name>substrate</name>
    </ligand>
</feature>
<reference evidence="7 8" key="1">
    <citation type="submission" date="2016-03" db="EMBL/GenBank/DDBJ databases">
        <title>Genome sequence of Nesiotobacter sp. nov., a moderately halophilic alphaproteobacterium isolated from the Yellow Sea, China.</title>
        <authorList>
            <person name="Zhang G."/>
            <person name="Zhang R."/>
        </authorList>
    </citation>
    <scope>NUCLEOTIDE SEQUENCE [LARGE SCALE GENOMIC DNA]</scope>
    <source>
        <strain evidence="7 8">WB1-6</strain>
    </source>
</reference>
<dbReference type="AlphaFoldDB" id="A0A1U7JK38"/>
<gene>
    <name evidence="6" type="primary">rbsD</name>
    <name evidence="7" type="ORF">A3843_04730</name>
</gene>
<dbReference type="SUPFAM" id="SSF102546">
    <property type="entry name" value="RbsD-like"/>
    <property type="match status" value="1"/>
</dbReference>
<dbReference type="Gene3D" id="3.40.1650.10">
    <property type="entry name" value="RbsD-like domain"/>
    <property type="match status" value="1"/>
</dbReference>